<reference evidence="3 4" key="1">
    <citation type="submission" date="2021-03" db="EMBL/GenBank/DDBJ databases">
        <title>Genomic Encyclopedia of Type Strains, Phase IV (KMG-IV): sequencing the most valuable type-strain genomes for metagenomic binning, comparative biology and taxonomic classification.</title>
        <authorList>
            <person name="Goeker M."/>
        </authorList>
    </citation>
    <scope>NUCLEOTIDE SEQUENCE [LARGE SCALE GENOMIC DNA]</scope>
    <source>
        <strain evidence="3 4">DSM 27512</strain>
    </source>
</reference>
<proteinExistence type="predicted"/>
<dbReference type="InterPro" id="IPR025714">
    <property type="entry name" value="Methyltranfer_dom"/>
</dbReference>
<feature type="compositionally biased region" description="Basic and acidic residues" evidence="1">
    <location>
        <begin position="104"/>
        <end position="114"/>
    </location>
</feature>
<feature type="domain" description="Methyltransferase" evidence="2">
    <location>
        <begin position="153"/>
        <end position="290"/>
    </location>
</feature>
<dbReference type="Gene3D" id="3.40.50.150">
    <property type="entry name" value="Vaccinia Virus protein VP39"/>
    <property type="match status" value="1"/>
</dbReference>
<dbReference type="EMBL" id="JAGGLI010000017">
    <property type="protein sequence ID" value="MBP2027904.1"/>
    <property type="molecule type" value="Genomic_DNA"/>
</dbReference>
<dbReference type="PANTHER" id="PTHR13369:SF3">
    <property type="entry name" value="METHYLTRANSFERASE DOMAIN-CONTAINING PROTEIN"/>
    <property type="match status" value="1"/>
</dbReference>
<dbReference type="Pfam" id="PF13679">
    <property type="entry name" value="Methyltransf_32"/>
    <property type="match status" value="1"/>
</dbReference>
<dbReference type="Proteomes" id="UP001314903">
    <property type="component" value="Unassembled WGS sequence"/>
</dbReference>
<dbReference type="RefSeq" id="WP_209660964.1">
    <property type="nucleotide sequence ID" value="NZ_JAGGLI010000017.1"/>
</dbReference>
<sequence>MNKQTLSKINVFFLGVSSRFEEQRDFFQGLDFVFKSGTKKFPGSFNLKDNKGELSFNGEAKVIDFKNTLNQILEYGKIYDSMILKYKERGSIIVIEADDKKVSSKNEQEPEDLKPSSVSKGRNNFIKPSQASRLLKEIGIMSEDGKIKNDMIRKYNQIDHFVEVVIPILDKLKDRESITILDSACGKSYLTFVLNYYIKDVMKKKCYFIGVDYKKDVITSSEERAKRLGYKNMKFIEEDLRSYIPDEPIDMVISLHGCDIATDYAIALAIRAKSESMIVVPCCHKELKDQIKENPINPLIKHGIFKARLSDFLTDSLRALFIESQGYEVTPIEYVSPLDTPKNLMIRAVKTSDFNKTAHDEYIAIKSMFGVKPTMEKYVY</sequence>
<evidence type="ECO:0000313" key="4">
    <source>
        <dbReference type="Proteomes" id="UP001314903"/>
    </source>
</evidence>
<keyword evidence="4" id="KW-1185">Reference proteome</keyword>
<dbReference type="SUPFAM" id="SSF53335">
    <property type="entry name" value="S-adenosyl-L-methionine-dependent methyltransferases"/>
    <property type="match status" value="1"/>
</dbReference>
<evidence type="ECO:0000313" key="3">
    <source>
        <dbReference type="EMBL" id="MBP2027904.1"/>
    </source>
</evidence>
<protein>
    <recommendedName>
        <fullName evidence="2">Methyltransferase domain-containing protein</fullName>
    </recommendedName>
</protein>
<organism evidence="3 4">
    <name type="scientific">Acetoanaerobium pronyense</name>
    <dbReference type="NCBI Taxonomy" id="1482736"/>
    <lineage>
        <taxon>Bacteria</taxon>
        <taxon>Bacillati</taxon>
        <taxon>Bacillota</taxon>
        <taxon>Clostridia</taxon>
        <taxon>Peptostreptococcales</taxon>
        <taxon>Filifactoraceae</taxon>
        <taxon>Acetoanaerobium</taxon>
    </lineage>
</organism>
<accession>A0ABS4KMP6</accession>
<feature type="region of interest" description="Disordered" evidence="1">
    <location>
        <begin position="104"/>
        <end position="123"/>
    </location>
</feature>
<dbReference type="PANTHER" id="PTHR13369">
    <property type="match status" value="1"/>
</dbReference>
<name>A0ABS4KMP6_9FIRM</name>
<dbReference type="CDD" id="cd02440">
    <property type="entry name" value="AdoMet_MTases"/>
    <property type="match status" value="1"/>
</dbReference>
<gene>
    <name evidence="3" type="ORF">J2Z35_001702</name>
</gene>
<evidence type="ECO:0000256" key="1">
    <source>
        <dbReference type="SAM" id="MobiDB-lite"/>
    </source>
</evidence>
<evidence type="ECO:0000259" key="2">
    <source>
        <dbReference type="Pfam" id="PF13679"/>
    </source>
</evidence>
<comment type="caution">
    <text evidence="3">The sequence shown here is derived from an EMBL/GenBank/DDBJ whole genome shotgun (WGS) entry which is preliminary data.</text>
</comment>
<dbReference type="InterPro" id="IPR029063">
    <property type="entry name" value="SAM-dependent_MTases_sf"/>
</dbReference>